<feature type="transmembrane region" description="Helical" evidence="6">
    <location>
        <begin position="344"/>
        <end position="364"/>
    </location>
</feature>
<keyword evidence="4 6" id="KW-1133">Transmembrane helix</keyword>
<dbReference type="CDD" id="cd17324">
    <property type="entry name" value="MFS_NepI_like"/>
    <property type="match status" value="1"/>
</dbReference>
<dbReference type="InterPro" id="IPR036259">
    <property type="entry name" value="MFS_trans_sf"/>
</dbReference>
<comment type="subcellular location">
    <subcellularLocation>
        <location evidence="1">Cell membrane</location>
        <topology evidence="1">Multi-pass membrane protein</topology>
    </subcellularLocation>
</comment>
<evidence type="ECO:0000256" key="2">
    <source>
        <dbReference type="ARBA" id="ARBA00022475"/>
    </source>
</evidence>
<evidence type="ECO:0000259" key="7">
    <source>
        <dbReference type="PROSITE" id="PS50850"/>
    </source>
</evidence>
<proteinExistence type="predicted"/>
<reference evidence="9" key="1">
    <citation type="journal article" date="2008" name="PLoS ONE">
        <title>Survival in nuclear waste, extreme resistance, and potential applications gleaned from the genome sequence of Kineococcus radiotolerans SRS30216.</title>
        <authorList>
            <person name="Bagwell C.E."/>
            <person name="Bhat S."/>
            <person name="Hawkins G.M."/>
            <person name="Smith B.W."/>
            <person name="Biswas T."/>
            <person name="Hoover T.R."/>
            <person name="Saunders E."/>
            <person name="Han C.S."/>
            <person name="Tsodikov O.V."/>
            <person name="Shimkets L.J."/>
        </authorList>
    </citation>
    <scope>NUCLEOTIDE SEQUENCE [LARGE SCALE GENOMIC DNA]</scope>
    <source>
        <strain evidence="9">ATCC BAA-149 / DSM 14245 / SRS30216</strain>
    </source>
</reference>
<gene>
    <name evidence="8" type="ordered locus">Krad_2719</name>
</gene>
<feature type="transmembrane region" description="Helical" evidence="6">
    <location>
        <begin position="61"/>
        <end position="81"/>
    </location>
</feature>
<dbReference type="SUPFAM" id="SSF103473">
    <property type="entry name" value="MFS general substrate transporter"/>
    <property type="match status" value="1"/>
</dbReference>
<feature type="transmembrane region" description="Helical" evidence="6">
    <location>
        <begin position="283"/>
        <end position="303"/>
    </location>
</feature>
<feature type="transmembrane region" description="Helical" evidence="6">
    <location>
        <begin position="370"/>
        <end position="388"/>
    </location>
</feature>
<dbReference type="KEGG" id="kra:Krad_2719"/>
<sequence>MHSTSSPVQDPTSTDPQRMPWLSLVLLTAMGFILVTMETMPAGLLSAIAGGLRTSESTVGLLISAYALGTIVVTVPAITLTRGLRRKPLLLTTIAGLVAANAVTAVSTDVALSLASRVVAGACSGIVWGMFAAYARRISPPSRAGLSLAVVSVGAPLGFAFGTPLGSALGTAFDWRWSFGGLSVLGLVVLVLIVVFVPDAAGQPAQSRLPLHRVIRMPGIGIVLAVIAAWMLAHNTIYTYIEPYLRDSGSGIRPDVMLLVYGVASIAGVVLTGAVIDRHPRLLLHTSVLVFVVAAVLLLAAHASTVTVLVAAVLWGLGFGGASTQLQTALTVAGGDNADVASAFLPVAFNVAIFAAGVLGGLLVRHSDGLVLAVSMIALGVVAFLLTLRGRRTAFPRRW</sequence>
<keyword evidence="9" id="KW-1185">Reference proteome</keyword>
<feature type="transmembrane region" description="Helical" evidence="6">
    <location>
        <begin position="114"/>
        <end position="134"/>
    </location>
</feature>
<feature type="transmembrane region" description="Helical" evidence="6">
    <location>
        <begin position="146"/>
        <end position="165"/>
    </location>
</feature>
<dbReference type="GO" id="GO:0005886">
    <property type="term" value="C:plasma membrane"/>
    <property type="evidence" value="ECO:0007669"/>
    <property type="project" value="UniProtKB-SubCell"/>
</dbReference>
<feature type="transmembrane region" description="Helical" evidence="6">
    <location>
        <begin position="177"/>
        <end position="197"/>
    </location>
</feature>
<keyword evidence="3 6" id="KW-0812">Transmembrane</keyword>
<evidence type="ECO:0000256" key="4">
    <source>
        <dbReference type="ARBA" id="ARBA00022989"/>
    </source>
</evidence>
<organism evidence="8 9">
    <name type="scientific">Kineococcus radiotolerans (strain ATCC BAA-149 / DSM 14245 / SRS30216)</name>
    <dbReference type="NCBI Taxonomy" id="266940"/>
    <lineage>
        <taxon>Bacteria</taxon>
        <taxon>Bacillati</taxon>
        <taxon>Actinomycetota</taxon>
        <taxon>Actinomycetes</taxon>
        <taxon>Kineosporiales</taxon>
        <taxon>Kineosporiaceae</taxon>
        <taxon>Kineococcus</taxon>
    </lineage>
</organism>
<dbReference type="PANTHER" id="PTHR43124:SF3">
    <property type="entry name" value="CHLORAMPHENICOL EFFLUX PUMP RV0191"/>
    <property type="match status" value="1"/>
</dbReference>
<dbReference type="InterPro" id="IPR011701">
    <property type="entry name" value="MFS"/>
</dbReference>
<keyword evidence="2" id="KW-1003">Cell membrane</keyword>
<feature type="transmembrane region" description="Helical" evidence="6">
    <location>
        <begin position="218"/>
        <end position="238"/>
    </location>
</feature>
<dbReference type="eggNOG" id="COG2814">
    <property type="taxonomic scope" value="Bacteria"/>
</dbReference>
<keyword evidence="5 6" id="KW-0472">Membrane</keyword>
<protein>
    <submittedName>
        <fullName evidence="8">Major facilitator superfamily MFS_1</fullName>
    </submittedName>
</protein>
<feature type="domain" description="Major facilitator superfamily (MFS) profile" evidence="7">
    <location>
        <begin position="23"/>
        <end position="392"/>
    </location>
</feature>
<dbReference type="PROSITE" id="PS50850">
    <property type="entry name" value="MFS"/>
    <property type="match status" value="1"/>
</dbReference>
<dbReference type="AlphaFoldDB" id="A6WBK2"/>
<dbReference type="EMBL" id="CP000750">
    <property type="protein sequence ID" value="ABS04191.1"/>
    <property type="molecule type" value="Genomic_DNA"/>
</dbReference>
<evidence type="ECO:0000256" key="6">
    <source>
        <dbReference type="SAM" id="Phobius"/>
    </source>
</evidence>
<accession>A6WBK2</accession>
<dbReference type="HOGENOM" id="CLU_001265_61_1_11"/>
<dbReference type="PANTHER" id="PTHR43124">
    <property type="entry name" value="PURINE EFFLUX PUMP PBUE"/>
    <property type="match status" value="1"/>
</dbReference>
<evidence type="ECO:0000256" key="3">
    <source>
        <dbReference type="ARBA" id="ARBA00022692"/>
    </source>
</evidence>
<feature type="transmembrane region" description="Helical" evidence="6">
    <location>
        <begin position="88"/>
        <end position="108"/>
    </location>
</feature>
<evidence type="ECO:0000256" key="5">
    <source>
        <dbReference type="ARBA" id="ARBA00023136"/>
    </source>
</evidence>
<evidence type="ECO:0000313" key="8">
    <source>
        <dbReference type="EMBL" id="ABS04191.1"/>
    </source>
</evidence>
<dbReference type="Pfam" id="PF07690">
    <property type="entry name" value="MFS_1"/>
    <property type="match status" value="1"/>
</dbReference>
<dbReference type="InterPro" id="IPR050189">
    <property type="entry name" value="MFS_Efflux_Transporters"/>
</dbReference>
<dbReference type="GO" id="GO:0022857">
    <property type="term" value="F:transmembrane transporter activity"/>
    <property type="evidence" value="ECO:0007669"/>
    <property type="project" value="InterPro"/>
</dbReference>
<evidence type="ECO:0000313" key="9">
    <source>
        <dbReference type="Proteomes" id="UP000001116"/>
    </source>
</evidence>
<feature type="transmembrane region" description="Helical" evidence="6">
    <location>
        <begin position="258"/>
        <end position="276"/>
    </location>
</feature>
<dbReference type="Proteomes" id="UP000001116">
    <property type="component" value="Chromosome"/>
</dbReference>
<feature type="transmembrane region" description="Helical" evidence="6">
    <location>
        <begin position="21"/>
        <end position="49"/>
    </location>
</feature>
<evidence type="ECO:0000256" key="1">
    <source>
        <dbReference type="ARBA" id="ARBA00004651"/>
    </source>
</evidence>
<feature type="transmembrane region" description="Helical" evidence="6">
    <location>
        <begin position="309"/>
        <end position="332"/>
    </location>
</feature>
<dbReference type="InterPro" id="IPR020846">
    <property type="entry name" value="MFS_dom"/>
</dbReference>
<name>A6WBK2_KINRD</name>
<dbReference type="RefSeq" id="WP_012087571.1">
    <property type="nucleotide sequence ID" value="NC_009664.2"/>
</dbReference>
<dbReference type="Gene3D" id="1.20.1250.20">
    <property type="entry name" value="MFS general substrate transporter like domains"/>
    <property type="match status" value="1"/>
</dbReference>